<dbReference type="EMBL" id="BARS01021269">
    <property type="protein sequence ID" value="GAG01731.1"/>
    <property type="molecule type" value="Genomic_DNA"/>
</dbReference>
<evidence type="ECO:0000313" key="1">
    <source>
        <dbReference type="EMBL" id="GAG01731.1"/>
    </source>
</evidence>
<comment type="caution">
    <text evidence="1">The sequence shown here is derived from an EMBL/GenBank/DDBJ whole genome shotgun (WGS) entry which is preliminary data.</text>
</comment>
<protein>
    <submittedName>
        <fullName evidence="1">Uncharacterized protein</fullName>
    </submittedName>
</protein>
<feature type="non-terminal residue" evidence="1">
    <location>
        <position position="152"/>
    </location>
</feature>
<dbReference type="AlphaFoldDB" id="X0VMF6"/>
<accession>X0VMF6</accession>
<name>X0VMF6_9ZZZZ</name>
<sequence>MVKYKHCENCKSIYDTESWIGEVHTYNGFCSSCMTEDKEENQINLESEEDHIGDKHDKDRVEKTKEIHEKTQSSPIEVERNLLSSLEQKVNDVLNGKGSINVLIKEIKDDLVDKAKERIEETFQSFDVNKIDALKVIDSTEDIMAYLAEYKD</sequence>
<organism evidence="1">
    <name type="scientific">marine sediment metagenome</name>
    <dbReference type="NCBI Taxonomy" id="412755"/>
    <lineage>
        <taxon>unclassified sequences</taxon>
        <taxon>metagenomes</taxon>
        <taxon>ecological metagenomes</taxon>
    </lineage>
</organism>
<gene>
    <name evidence="1" type="ORF">S01H1_34190</name>
</gene>
<reference evidence="1" key="1">
    <citation type="journal article" date="2014" name="Front. Microbiol.">
        <title>High frequency of phylogenetically diverse reductive dehalogenase-homologous genes in deep subseafloor sedimentary metagenomes.</title>
        <authorList>
            <person name="Kawai M."/>
            <person name="Futagami T."/>
            <person name="Toyoda A."/>
            <person name="Takaki Y."/>
            <person name="Nishi S."/>
            <person name="Hori S."/>
            <person name="Arai W."/>
            <person name="Tsubouchi T."/>
            <person name="Morono Y."/>
            <person name="Uchiyama I."/>
            <person name="Ito T."/>
            <person name="Fujiyama A."/>
            <person name="Inagaki F."/>
            <person name="Takami H."/>
        </authorList>
    </citation>
    <scope>NUCLEOTIDE SEQUENCE</scope>
    <source>
        <strain evidence="1">Expedition CK06-06</strain>
    </source>
</reference>
<proteinExistence type="predicted"/>